<evidence type="ECO:0000259" key="3">
    <source>
        <dbReference type="Pfam" id="PF00156"/>
    </source>
</evidence>
<sequence>MVELVAGVEGKGIPDGLPAGRQARSRGVSFEASTDGNEPETGPATRLKNFGIELLNMKFYKVSWKELETDCFALYKKIKKYKFDRILCVSRGGLVWARMFSDLLGNLPISHLTAVSYTGIHKQKNVEITELPEHKKLNNQTLLVIDEIADHGKTFAKVKEYLRTLKIKKYYTLAPIIRTYIKPRPDFYLKIIDDWIIYPYELKETYKAFLKIYKTKEKALKMLLKNGFKEDNFKGLF</sequence>
<accession>A0A2H0KPZ1</accession>
<organism evidence="4 5">
    <name type="scientific">Candidatus Roizmanbacteria bacterium CG11_big_fil_rev_8_21_14_0_20_35_14</name>
    <dbReference type="NCBI Taxonomy" id="1974855"/>
    <lineage>
        <taxon>Bacteria</taxon>
        <taxon>Candidatus Roizmaniibacteriota</taxon>
    </lineage>
</organism>
<dbReference type="AlphaFoldDB" id="A0A2H0KPZ1"/>
<dbReference type="GO" id="GO:0016757">
    <property type="term" value="F:glycosyltransferase activity"/>
    <property type="evidence" value="ECO:0007669"/>
    <property type="project" value="UniProtKB-KW"/>
</dbReference>
<gene>
    <name evidence="4" type="ORF">COV86_02175</name>
</gene>
<dbReference type="PANTHER" id="PTHR43363:SF2">
    <property type="entry name" value="PHOSPHORIBOSYLTRANSFERASE"/>
    <property type="match status" value="1"/>
</dbReference>
<reference evidence="4 5" key="1">
    <citation type="submission" date="2017-09" db="EMBL/GenBank/DDBJ databases">
        <title>Depth-based differentiation of microbial function through sediment-hosted aquifers and enrichment of novel symbionts in the deep terrestrial subsurface.</title>
        <authorList>
            <person name="Probst A.J."/>
            <person name="Ladd B."/>
            <person name="Jarett J.K."/>
            <person name="Geller-Mcgrath D.E."/>
            <person name="Sieber C.M."/>
            <person name="Emerson J.B."/>
            <person name="Anantharaman K."/>
            <person name="Thomas B.C."/>
            <person name="Malmstrom R."/>
            <person name="Stieglmeier M."/>
            <person name="Klingl A."/>
            <person name="Woyke T."/>
            <person name="Ryan C.M."/>
            <person name="Banfield J.F."/>
        </authorList>
    </citation>
    <scope>NUCLEOTIDE SEQUENCE [LARGE SCALE GENOMIC DNA]</scope>
    <source>
        <strain evidence="4">CG11_big_fil_rev_8_21_14_0_20_35_14</strain>
    </source>
</reference>
<proteinExistence type="predicted"/>
<feature type="domain" description="Phosphoribosyltransferase" evidence="3">
    <location>
        <begin position="73"/>
        <end position="180"/>
    </location>
</feature>
<evidence type="ECO:0000256" key="2">
    <source>
        <dbReference type="ARBA" id="ARBA00022679"/>
    </source>
</evidence>
<dbReference type="Proteomes" id="UP000229570">
    <property type="component" value="Unassembled WGS sequence"/>
</dbReference>
<evidence type="ECO:0000313" key="5">
    <source>
        <dbReference type="Proteomes" id="UP000229570"/>
    </source>
</evidence>
<keyword evidence="2" id="KW-0808">Transferase</keyword>
<dbReference type="Gene3D" id="3.40.50.2020">
    <property type="match status" value="1"/>
</dbReference>
<name>A0A2H0KPZ1_9BACT</name>
<protein>
    <recommendedName>
        <fullName evidence="3">Phosphoribosyltransferase domain-containing protein</fullName>
    </recommendedName>
</protein>
<keyword evidence="1" id="KW-0328">Glycosyltransferase</keyword>
<dbReference type="SUPFAM" id="SSF53271">
    <property type="entry name" value="PRTase-like"/>
    <property type="match status" value="1"/>
</dbReference>
<dbReference type="EMBL" id="PCVL01000026">
    <property type="protein sequence ID" value="PIQ72593.1"/>
    <property type="molecule type" value="Genomic_DNA"/>
</dbReference>
<comment type="caution">
    <text evidence="4">The sequence shown here is derived from an EMBL/GenBank/DDBJ whole genome shotgun (WGS) entry which is preliminary data.</text>
</comment>
<evidence type="ECO:0000313" key="4">
    <source>
        <dbReference type="EMBL" id="PIQ72593.1"/>
    </source>
</evidence>
<dbReference type="InterPro" id="IPR000836">
    <property type="entry name" value="PRTase_dom"/>
</dbReference>
<dbReference type="InterPro" id="IPR029057">
    <property type="entry name" value="PRTase-like"/>
</dbReference>
<evidence type="ECO:0000256" key="1">
    <source>
        <dbReference type="ARBA" id="ARBA00022676"/>
    </source>
</evidence>
<dbReference type="CDD" id="cd06223">
    <property type="entry name" value="PRTases_typeI"/>
    <property type="match status" value="1"/>
</dbReference>
<dbReference type="Pfam" id="PF00156">
    <property type="entry name" value="Pribosyltran"/>
    <property type="match status" value="1"/>
</dbReference>
<dbReference type="PANTHER" id="PTHR43363">
    <property type="entry name" value="HYPOXANTHINE PHOSPHORIBOSYLTRANSFERASE"/>
    <property type="match status" value="1"/>
</dbReference>